<dbReference type="Gene3D" id="1.10.1040.10">
    <property type="entry name" value="N-(1-d-carboxylethyl)-l-norvaline Dehydrogenase, domain 2"/>
    <property type="match status" value="1"/>
</dbReference>
<evidence type="ECO:0000259" key="4">
    <source>
        <dbReference type="Pfam" id="PF03446"/>
    </source>
</evidence>
<dbReference type="SUPFAM" id="SSF48179">
    <property type="entry name" value="6-phosphogluconate dehydrogenase C-terminal domain-like"/>
    <property type="match status" value="1"/>
</dbReference>
<dbReference type="EMBL" id="MCGN01000002">
    <property type="protein sequence ID" value="ORZ00689.1"/>
    <property type="molecule type" value="Genomic_DNA"/>
</dbReference>
<evidence type="ECO:0000256" key="1">
    <source>
        <dbReference type="ARBA" id="ARBA00007598"/>
    </source>
</evidence>
<dbReference type="GO" id="GO:0050661">
    <property type="term" value="F:NADP binding"/>
    <property type="evidence" value="ECO:0007669"/>
    <property type="project" value="InterPro"/>
</dbReference>
<dbReference type="PANTHER" id="PTHR43580:SF8">
    <property type="entry name" value="6-PHOSPHOGLUCONATE DEHYDROGENASE NADP-BINDING DOMAIN-CONTAINING PROTEIN-RELATED"/>
    <property type="match status" value="1"/>
</dbReference>
<organism evidence="5 6">
    <name type="scientific">Syncephalastrum racemosum</name>
    <name type="common">Filamentous fungus</name>
    <dbReference type="NCBI Taxonomy" id="13706"/>
    <lineage>
        <taxon>Eukaryota</taxon>
        <taxon>Fungi</taxon>
        <taxon>Fungi incertae sedis</taxon>
        <taxon>Mucoromycota</taxon>
        <taxon>Mucoromycotina</taxon>
        <taxon>Mucoromycetes</taxon>
        <taxon>Mucorales</taxon>
        <taxon>Syncephalastraceae</taxon>
        <taxon>Syncephalastrum</taxon>
    </lineage>
</organism>
<dbReference type="OMA" id="ERDHRPG"/>
<reference evidence="5 6" key="1">
    <citation type="submission" date="2016-07" db="EMBL/GenBank/DDBJ databases">
        <title>Pervasive Adenine N6-methylation of Active Genes in Fungi.</title>
        <authorList>
            <consortium name="DOE Joint Genome Institute"/>
            <person name="Mondo S.J."/>
            <person name="Dannebaum R.O."/>
            <person name="Kuo R.C."/>
            <person name="Labutti K."/>
            <person name="Haridas S."/>
            <person name="Kuo A."/>
            <person name="Salamov A."/>
            <person name="Ahrendt S.R."/>
            <person name="Lipzen A."/>
            <person name="Sullivan W."/>
            <person name="Andreopoulos W.B."/>
            <person name="Clum A."/>
            <person name="Lindquist E."/>
            <person name="Daum C."/>
            <person name="Ramamoorthy G.K."/>
            <person name="Gryganskyi A."/>
            <person name="Culley D."/>
            <person name="Magnuson J.K."/>
            <person name="James T.Y."/>
            <person name="O'Malley M.A."/>
            <person name="Stajich J.E."/>
            <person name="Spatafora J.W."/>
            <person name="Visel A."/>
            <person name="Grigoriev I.V."/>
        </authorList>
    </citation>
    <scope>NUCLEOTIDE SEQUENCE [LARGE SCALE GENOMIC DNA]</scope>
    <source>
        <strain evidence="5 6">NRRL 2496</strain>
    </source>
</reference>
<keyword evidence="6" id="KW-1185">Reference proteome</keyword>
<dbReference type="InterPro" id="IPR036291">
    <property type="entry name" value="NAD(P)-bd_dom_sf"/>
</dbReference>
<gene>
    <name evidence="5" type="ORF">BCR43DRAFT_485641</name>
</gene>
<dbReference type="STRING" id="13706.A0A1X2HMY8"/>
<dbReference type="GO" id="GO:0016491">
    <property type="term" value="F:oxidoreductase activity"/>
    <property type="evidence" value="ECO:0007669"/>
    <property type="project" value="UniProtKB-KW"/>
</dbReference>
<dbReference type="AlphaFoldDB" id="A0A1X2HMY8"/>
<dbReference type="OrthoDB" id="435038at2759"/>
<dbReference type="InterPro" id="IPR015815">
    <property type="entry name" value="HIBADH-related"/>
</dbReference>
<accession>A0A1X2HMY8</accession>
<keyword evidence="2" id="KW-0560">Oxidoreductase</keyword>
<dbReference type="InterPro" id="IPR006115">
    <property type="entry name" value="6PGDH_NADP-bd"/>
</dbReference>
<feature type="domain" description="6-phosphogluconate dehydrogenase NADP-binding" evidence="4">
    <location>
        <begin position="5"/>
        <end position="160"/>
    </location>
</feature>
<dbReference type="InterPro" id="IPR008927">
    <property type="entry name" value="6-PGluconate_DH-like_C_sf"/>
</dbReference>
<proteinExistence type="inferred from homology"/>
<dbReference type="Proteomes" id="UP000242180">
    <property type="component" value="Unassembled WGS sequence"/>
</dbReference>
<comment type="caution">
    <text evidence="5">The sequence shown here is derived from an EMBL/GenBank/DDBJ whole genome shotgun (WGS) entry which is preliminary data.</text>
</comment>
<dbReference type="PIRSF" id="PIRSF000103">
    <property type="entry name" value="HIBADH"/>
    <property type="match status" value="1"/>
</dbReference>
<dbReference type="Pfam" id="PF03446">
    <property type="entry name" value="NAD_binding_2"/>
    <property type="match status" value="1"/>
</dbReference>
<name>A0A1X2HMY8_SYNRA</name>
<dbReference type="InParanoid" id="A0A1X2HMY8"/>
<sequence length="307" mass="33087">MSSQQVAFLGLGALGIHMARNLQDHLAKTKQAPLLVWNRTRSKSEALQQARPEIKIADSIEQVASKADLVIVSMLNDAAVTEVVTKLLDGGLKKDAIIVETSTIAPRVGQVLADKASAQGVYYIACPVMGPPPMAEAAKLTLLISGAPEARAKALEYLYNVVGQKKIEVGDSPMAGYKLKLNGNFFVTGFCEVLAEGLTLGEASGVGQEHVVELIDLVWPGTLLSVYAKRMLGNTYNDDIFFPLTSTRKDVNHIRDMAKDANAHLPTTERFLSNLEHVLENKGDVDISGVVVALRQQAGLDGDLNKK</sequence>
<feature type="active site" evidence="3">
    <location>
        <position position="180"/>
    </location>
</feature>
<evidence type="ECO:0000313" key="5">
    <source>
        <dbReference type="EMBL" id="ORZ00689.1"/>
    </source>
</evidence>
<dbReference type="Gene3D" id="3.40.50.720">
    <property type="entry name" value="NAD(P)-binding Rossmann-like Domain"/>
    <property type="match status" value="1"/>
</dbReference>
<comment type="similarity">
    <text evidence="1">Belongs to the HIBADH-related family. NP60 subfamily.</text>
</comment>
<evidence type="ECO:0000256" key="2">
    <source>
        <dbReference type="ARBA" id="ARBA00023002"/>
    </source>
</evidence>
<dbReference type="PANTHER" id="PTHR43580">
    <property type="entry name" value="OXIDOREDUCTASE GLYR1-RELATED"/>
    <property type="match status" value="1"/>
</dbReference>
<evidence type="ECO:0000256" key="3">
    <source>
        <dbReference type="PIRSR" id="PIRSR000103-1"/>
    </source>
</evidence>
<dbReference type="SUPFAM" id="SSF51735">
    <property type="entry name" value="NAD(P)-binding Rossmann-fold domains"/>
    <property type="match status" value="1"/>
</dbReference>
<dbReference type="InterPro" id="IPR051265">
    <property type="entry name" value="HIBADH-related_NP60_sf"/>
</dbReference>
<evidence type="ECO:0000313" key="6">
    <source>
        <dbReference type="Proteomes" id="UP000242180"/>
    </source>
</evidence>
<protein>
    <recommendedName>
        <fullName evidence="4">6-phosphogluconate dehydrogenase NADP-binding domain-containing protein</fullName>
    </recommendedName>
</protein>
<dbReference type="InterPro" id="IPR013328">
    <property type="entry name" value="6PGD_dom2"/>
</dbReference>